<dbReference type="PROSITE" id="PS51197">
    <property type="entry name" value="HTH_RRF2_2"/>
    <property type="match status" value="1"/>
</dbReference>
<dbReference type="SUPFAM" id="SSF46785">
    <property type="entry name" value="Winged helix' DNA-binding domain"/>
    <property type="match status" value="1"/>
</dbReference>
<proteinExistence type="predicted"/>
<evidence type="ECO:0000313" key="2">
    <source>
        <dbReference type="Proteomes" id="UP000596977"/>
    </source>
</evidence>
<dbReference type="PANTHER" id="PTHR33221:SF15">
    <property type="entry name" value="HTH-TYPE TRANSCRIPTIONAL REGULATOR YWGB-RELATED"/>
    <property type="match status" value="1"/>
</dbReference>
<dbReference type="Pfam" id="PF02082">
    <property type="entry name" value="Rrf2"/>
    <property type="match status" value="1"/>
</dbReference>
<dbReference type="InterPro" id="IPR000944">
    <property type="entry name" value="Tscrpt_reg_Rrf2"/>
</dbReference>
<name>A0A916RR49_9HYPH</name>
<dbReference type="InterPro" id="IPR036388">
    <property type="entry name" value="WH-like_DNA-bd_sf"/>
</dbReference>
<protein>
    <submittedName>
        <fullName evidence="1">Rrf2 family transcriptional regulator</fullName>
    </submittedName>
</protein>
<dbReference type="GO" id="GO:0003700">
    <property type="term" value="F:DNA-binding transcription factor activity"/>
    <property type="evidence" value="ECO:0007669"/>
    <property type="project" value="TreeGrafter"/>
</dbReference>
<dbReference type="EMBL" id="BMKB01000009">
    <property type="protein sequence ID" value="GGA63053.1"/>
    <property type="molecule type" value="Genomic_DNA"/>
</dbReference>
<comment type="caution">
    <text evidence="1">The sequence shown here is derived from an EMBL/GenBank/DDBJ whole genome shotgun (WGS) entry which is preliminary data.</text>
</comment>
<keyword evidence="2" id="KW-1185">Reference proteome</keyword>
<dbReference type="AlphaFoldDB" id="A0A916RR49"/>
<sequence length="135" mass="15097">MLHVLIHMDHYEGAATSEVIARMLNTNPVVVRRTMAGLRDAGYLRSEKGHNGGWILARPLSEITMRDVYVALGEPPLIALGLAQDDPRCVIEQAVNDRLRTSLEEAERRILEQFSAITLDQIAGEFKTRLGECQD</sequence>
<dbReference type="PANTHER" id="PTHR33221">
    <property type="entry name" value="WINGED HELIX-TURN-HELIX TRANSCRIPTIONAL REGULATOR, RRF2 FAMILY"/>
    <property type="match status" value="1"/>
</dbReference>
<dbReference type="Proteomes" id="UP000596977">
    <property type="component" value="Unassembled WGS sequence"/>
</dbReference>
<reference evidence="1 2" key="1">
    <citation type="journal article" date="2014" name="Int. J. Syst. Evol. Microbiol.">
        <title>Complete genome sequence of Corynebacterium casei LMG S-19264T (=DSM 44701T), isolated from a smear-ripened cheese.</title>
        <authorList>
            <consortium name="US DOE Joint Genome Institute (JGI-PGF)"/>
            <person name="Walter F."/>
            <person name="Albersmeier A."/>
            <person name="Kalinowski J."/>
            <person name="Ruckert C."/>
        </authorList>
    </citation>
    <scope>NUCLEOTIDE SEQUENCE [LARGE SCALE GENOMIC DNA]</scope>
    <source>
        <strain evidence="1 2">CGMCC 1.15896</strain>
    </source>
</reference>
<dbReference type="GO" id="GO:0005829">
    <property type="term" value="C:cytosol"/>
    <property type="evidence" value="ECO:0007669"/>
    <property type="project" value="TreeGrafter"/>
</dbReference>
<dbReference type="InterPro" id="IPR036390">
    <property type="entry name" value="WH_DNA-bd_sf"/>
</dbReference>
<accession>A0A916RR49</accession>
<gene>
    <name evidence="1" type="ORF">GCM10011499_36770</name>
</gene>
<dbReference type="Gene3D" id="1.10.10.10">
    <property type="entry name" value="Winged helix-like DNA-binding domain superfamily/Winged helix DNA-binding domain"/>
    <property type="match status" value="1"/>
</dbReference>
<organism evidence="1 2">
    <name type="scientific">Pelagibacterium lentulum</name>
    <dbReference type="NCBI Taxonomy" id="2029865"/>
    <lineage>
        <taxon>Bacteria</taxon>
        <taxon>Pseudomonadati</taxon>
        <taxon>Pseudomonadota</taxon>
        <taxon>Alphaproteobacteria</taxon>
        <taxon>Hyphomicrobiales</taxon>
        <taxon>Devosiaceae</taxon>
        <taxon>Pelagibacterium</taxon>
    </lineage>
</organism>
<evidence type="ECO:0000313" key="1">
    <source>
        <dbReference type="EMBL" id="GGA63053.1"/>
    </source>
</evidence>